<name>A0ABV8Q3I6_9MICO</name>
<evidence type="ECO:0000313" key="2">
    <source>
        <dbReference type="EMBL" id="MFC4242248.1"/>
    </source>
</evidence>
<evidence type="ECO:0000256" key="1">
    <source>
        <dbReference type="SAM" id="Phobius"/>
    </source>
</evidence>
<proteinExistence type="predicted"/>
<evidence type="ECO:0000313" key="3">
    <source>
        <dbReference type="Proteomes" id="UP001595900"/>
    </source>
</evidence>
<keyword evidence="1" id="KW-0472">Membrane</keyword>
<accession>A0ABV8Q3I6</accession>
<keyword evidence="1" id="KW-1133">Transmembrane helix</keyword>
<sequence>MINWAALGIEFVVSLVSAAGAVSIFALGLRMLAVGAPPHARLSAATEQVADGEVAVSHQRPPWASAAAYLCFAIDIAVVLFGLYLLIPQFH</sequence>
<organism evidence="2 3">
    <name type="scientific">Gryllotalpicola reticulitermitis</name>
    <dbReference type="NCBI Taxonomy" id="1184153"/>
    <lineage>
        <taxon>Bacteria</taxon>
        <taxon>Bacillati</taxon>
        <taxon>Actinomycetota</taxon>
        <taxon>Actinomycetes</taxon>
        <taxon>Micrococcales</taxon>
        <taxon>Microbacteriaceae</taxon>
        <taxon>Gryllotalpicola</taxon>
    </lineage>
</organism>
<reference evidence="3" key="1">
    <citation type="journal article" date="2019" name="Int. J. Syst. Evol. Microbiol.">
        <title>The Global Catalogue of Microorganisms (GCM) 10K type strain sequencing project: providing services to taxonomists for standard genome sequencing and annotation.</title>
        <authorList>
            <consortium name="The Broad Institute Genomics Platform"/>
            <consortium name="The Broad Institute Genome Sequencing Center for Infectious Disease"/>
            <person name="Wu L."/>
            <person name="Ma J."/>
        </authorList>
    </citation>
    <scope>NUCLEOTIDE SEQUENCE [LARGE SCALE GENOMIC DNA]</scope>
    <source>
        <strain evidence="3">CGMCC 1.10363</strain>
    </source>
</reference>
<protein>
    <submittedName>
        <fullName evidence="2">Uncharacterized protein</fullName>
    </submittedName>
</protein>
<feature type="transmembrane region" description="Helical" evidence="1">
    <location>
        <begin position="12"/>
        <end position="33"/>
    </location>
</feature>
<comment type="caution">
    <text evidence="2">The sequence shown here is derived from an EMBL/GenBank/DDBJ whole genome shotgun (WGS) entry which is preliminary data.</text>
</comment>
<gene>
    <name evidence="2" type="ORF">ACFOYW_02600</name>
</gene>
<dbReference type="Proteomes" id="UP001595900">
    <property type="component" value="Unassembled WGS sequence"/>
</dbReference>
<dbReference type="EMBL" id="JBHSCN010000002">
    <property type="protein sequence ID" value="MFC4242248.1"/>
    <property type="molecule type" value="Genomic_DNA"/>
</dbReference>
<dbReference type="RefSeq" id="WP_390227056.1">
    <property type="nucleotide sequence ID" value="NZ_JBHSCN010000002.1"/>
</dbReference>
<feature type="transmembrane region" description="Helical" evidence="1">
    <location>
        <begin position="66"/>
        <end position="87"/>
    </location>
</feature>
<keyword evidence="3" id="KW-1185">Reference proteome</keyword>
<keyword evidence="1" id="KW-0812">Transmembrane</keyword>